<evidence type="ECO:0000313" key="3">
    <source>
        <dbReference type="Proteomes" id="UP000562929"/>
    </source>
</evidence>
<dbReference type="EMBL" id="JAACLJ010000006">
    <property type="protein sequence ID" value="KAF4584099.1"/>
    <property type="molecule type" value="Genomic_DNA"/>
</dbReference>
<dbReference type="OrthoDB" id="4922812at2759"/>
<name>A0A8H4Q3H3_9HYPO</name>
<keyword evidence="3" id="KW-1185">Reference proteome</keyword>
<comment type="caution">
    <text evidence="2">The sequence shown here is derived from an EMBL/GenBank/DDBJ whole genome shotgun (WGS) entry which is preliminary data.</text>
</comment>
<sequence>MDAPSAVTASLTSLASLLWNRPFLELIGYTILYSSVFGFHTRRTVSSYNRKFRKSTSYALPVHIATGLFEIFRYQLRASLYGEDNVTAAGGDVIVCLIWAWSSLALVRSLRRGDPSTTRPAYQAGTLLRPVAALAAYLLQSPAMYRVCAKAINSFIYARVGIFIMHKSGFLRKHQDSAVYAVCIPVSAILAIHEGRVPGAVPLYIAAMFAVGWLNNWVSSAVKERPVTGSAKNSIKDRFVDAMLSLGFAELDGLKKFFDKKRRPTSLCPDIMDEYILQQNAGFKPLRLASFDSNFTGEMQRSPWDPLGTGVSPKSSWEALTGEKPPAEHE</sequence>
<dbReference type="AlphaFoldDB" id="A0A8H4Q3H3"/>
<accession>A0A8H4Q3H3</accession>
<evidence type="ECO:0000256" key="1">
    <source>
        <dbReference type="SAM" id="MobiDB-lite"/>
    </source>
</evidence>
<gene>
    <name evidence="2" type="ORF">GQ602_005472</name>
</gene>
<organism evidence="2 3">
    <name type="scientific">Ophiocordyceps camponoti-floridani</name>
    <dbReference type="NCBI Taxonomy" id="2030778"/>
    <lineage>
        <taxon>Eukaryota</taxon>
        <taxon>Fungi</taxon>
        <taxon>Dikarya</taxon>
        <taxon>Ascomycota</taxon>
        <taxon>Pezizomycotina</taxon>
        <taxon>Sordariomycetes</taxon>
        <taxon>Hypocreomycetidae</taxon>
        <taxon>Hypocreales</taxon>
        <taxon>Ophiocordycipitaceae</taxon>
        <taxon>Ophiocordyceps</taxon>
    </lineage>
</organism>
<reference evidence="2 3" key="1">
    <citation type="journal article" date="2020" name="G3 (Bethesda)">
        <title>Genetic Underpinnings of Host Manipulation by Ophiocordyceps as Revealed by Comparative Transcriptomics.</title>
        <authorList>
            <person name="Will I."/>
            <person name="Das B."/>
            <person name="Trinh T."/>
            <person name="Brachmann A."/>
            <person name="Ohm R.A."/>
            <person name="de Bekker C."/>
        </authorList>
    </citation>
    <scope>NUCLEOTIDE SEQUENCE [LARGE SCALE GENOMIC DNA]</scope>
    <source>
        <strain evidence="2 3">EC05</strain>
    </source>
</reference>
<dbReference type="Proteomes" id="UP000562929">
    <property type="component" value="Unassembled WGS sequence"/>
</dbReference>
<protein>
    <submittedName>
        <fullName evidence="2">Uncharacterized protein</fullName>
    </submittedName>
</protein>
<feature type="region of interest" description="Disordered" evidence="1">
    <location>
        <begin position="299"/>
        <end position="330"/>
    </location>
</feature>
<evidence type="ECO:0000313" key="2">
    <source>
        <dbReference type="EMBL" id="KAF4584099.1"/>
    </source>
</evidence>
<proteinExistence type="predicted"/>